<comment type="caution">
    <text evidence="1">The sequence shown here is derived from an EMBL/GenBank/DDBJ whole genome shotgun (WGS) entry which is preliminary data.</text>
</comment>
<proteinExistence type="predicted"/>
<accession>A0ABR0PAJ9</accession>
<evidence type="ECO:0000313" key="2">
    <source>
        <dbReference type="Proteomes" id="UP001358586"/>
    </source>
</evidence>
<gene>
    <name evidence="1" type="ORF">PVK06_023208</name>
</gene>
<name>A0ABR0PAJ9_GOSAR</name>
<keyword evidence="2" id="KW-1185">Reference proteome</keyword>
<dbReference type="PANTHER" id="PTHR33116:SF86">
    <property type="entry name" value="REVERSE TRANSCRIPTASE DOMAIN-CONTAINING PROTEIN"/>
    <property type="match status" value="1"/>
</dbReference>
<evidence type="ECO:0000313" key="1">
    <source>
        <dbReference type="EMBL" id="KAK5818274.1"/>
    </source>
</evidence>
<reference evidence="1 2" key="1">
    <citation type="submission" date="2023-03" db="EMBL/GenBank/DDBJ databases">
        <title>WGS of Gossypium arboreum.</title>
        <authorList>
            <person name="Yu D."/>
        </authorList>
    </citation>
    <scope>NUCLEOTIDE SEQUENCE [LARGE SCALE GENOMIC DNA]</scope>
    <source>
        <tissue evidence="1">Leaf</tissue>
    </source>
</reference>
<protein>
    <submittedName>
        <fullName evidence="1">Uncharacterized protein</fullName>
    </submittedName>
</protein>
<sequence>MRKVVLGILGVRSSSDTKRFLGLPNIVEKTKKRSSFQVLNDRFKKHIDNWSVRHLSQERNVVFIKVVLQAIPTYTMTCFLLLQSLCDELESIIAIFLWQKGCGKRVADRLYNNNNNNNDDIRLVSDLINETDKTWKTDMINNTFYPDVARKILQISLAQAVHEDIQIWQGESSGEFTVKSAYKLLQ</sequence>
<organism evidence="1 2">
    <name type="scientific">Gossypium arboreum</name>
    <name type="common">Tree cotton</name>
    <name type="synonym">Gossypium nanking</name>
    <dbReference type="NCBI Taxonomy" id="29729"/>
    <lineage>
        <taxon>Eukaryota</taxon>
        <taxon>Viridiplantae</taxon>
        <taxon>Streptophyta</taxon>
        <taxon>Embryophyta</taxon>
        <taxon>Tracheophyta</taxon>
        <taxon>Spermatophyta</taxon>
        <taxon>Magnoliopsida</taxon>
        <taxon>eudicotyledons</taxon>
        <taxon>Gunneridae</taxon>
        <taxon>Pentapetalae</taxon>
        <taxon>rosids</taxon>
        <taxon>malvids</taxon>
        <taxon>Malvales</taxon>
        <taxon>Malvaceae</taxon>
        <taxon>Malvoideae</taxon>
        <taxon>Gossypium</taxon>
    </lineage>
</organism>
<dbReference type="PANTHER" id="PTHR33116">
    <property type="entry name" value="REVERSE TRANSCRIPTASE ZINC-BINDING DOMAIN-CONTAINING PROTEIN-RELATED-RELATED"/>
    <property type="match status" value="1"/>
</dbReference>
<dbReference type="Proteomes" id="UP001358586">
    <property type="component" value="Chromosome 7"/>
</dbReference>
<dbReference type="EMBL" id="JARKNE010000007">
    <property type="protein sequence ID" value="KAK5818274.1"/>
    <property type="molecule type" value="Genomic_DNA"/>
</dbReference>